<reference evidence="1 2" key="1">
    <citation type="submission" date="2020-07" db="EMBL/GenBank/DDBJ databases">
        <authorList>
            <person name="Zhang Z."/>
        </authorList>
    </citation>
    <scope>NUCLEOTIDE SEQUENCE [LARGE SCALE GENOMIC DNA]</scope>
</reference>
<name>A0A7G7WVU4_9CAUD</name>
<evidence type="ECO:0000313" key="2">
    <source>
        <dbReference type="Proteomes" id="UP000515950"/>
    </source>
</evidence>
<gene>
    <name evidence="1" type="ORF">StAP1_206</name>
</gene>
<dbReference type="Proteomes" id="UP000515950">
    <property type="component" value="Segment"/>
</dbReference>
<evidence type="ECO:0000313" key="1">
    <source>
        <dbReference type="EMBL" id="QNH71338.1"/>
    </source>
</evidence>
<proteinExistence type="predicted"/>
<accession>A0A7G7WVU4</accession>
<dbReference type="EMBL" id="MT786458">
    <property type="protein sequence ID" value="QNH71338.1"/>
    <property type="molecule type" value="Genomic_DNA"/>
</dbReference>
<sequence>MDNIKGIIVTTTCANFKEGGILIINKDLTSLPLEEALERIEIGLETNSNIKLPHKDNKGYSIILPSSIVGYDVHIEEEEL</sequence>
<organism evidence="1 2">
    <name type="scientific">Staphylococcus phage vB_SauH_SAP1</name>
    <dbReference type="NCBI Taxonomy" id="2759206"/>
    <lineage>
        <taxon>Viruses</taxon>
        <taxon>Duplodnaviria</taxon>
        <taxon>Heunggongvirae</taxon>
        <taxon>Uroviricota</taxon>
        <taxon>Caudoviricetes</taxon>
        <taxon>Herelleviridae</taxon>
        <taxon>Twortvirinae</taxon>
        <taxon>Kayvirus</taxon>
        <taxon>Kayvirus P108</taxon>
    </lineage>
</organism>
<protein>
    <submittedName>
        <fullName evidence="1">Uncharacterized protein</fullName>
    </submittedName>
</protein>